<accession>A0A0E9QA71</accession>
<name>A0A0E9QA71_ANGAN</name>
<dbReference type="AlphaFoldDB" id="A0A0E9QA71"/>
<protein>
    <submittedName>
        <fullName evidence="1">Uncharacterized protein</fullName>
    </submittedName>
</protein>
<reference evidence="1" key="1">
    <citation type="submission" date="2014-11" db="EMBL/GenBank/DDBJ databases">
        <authorList>
            <person name="Amaro Gonzalez C."/>
        </authorList>
    </citation>
    <scope>NUCLEOTIDE SEQUENCE</scope>
</reference>
<sequence>MAATLCAAHEIERIPPLTEEFPQRLWRKSQKREMTIYYQCELNMSEMGENFSQCDTMYSLQVKNRN</sequence>
<organism evidence="1">
    <name type="scientific">Anguilla anguilla</name>
    <name type="common">European freshwater eel</name>
    <name type="synonym">Muraena anguilla</name>
    <dbReference type="NCBI Taxonomy" id="7936"/>
    <lineage>
        <taxon>Eukaryota</taxon>
        <taxon>Metazoa</taxon>
        <taxon>Chordata</taxon>
        <taxon>Craniata</taxon>
        <taxon>Vertebrata</taxon>
        <taxon>Euteleostomi</taxon>
        <taxon>Actinopterygii</taxon>
        <taxon>Neopterygii</taxon>
        <taxon>Teleostei</taxon>
        <taxon>Anguilliformes</taxon>
        <taxon>Anguillidae</taxon>
        <taxon>Anguilla</taxon>
    </lineage>
</organism>
<proteinExistence type="predicted"/>
<dbReference type="EMBL" id="GBXM01095569">
    <property type="protein sequence ID" value="JAH13008.1"/>
    <property type="molecule type" value="Transcribed_RNA"/>
</dbReference>
<reference evidence="1" key="2">
    <citation type="journal article" date="2015" name="Fish Shellfish Immunol.">
        <title>Early steps in the European eel (Anguilla anguilla)-Vibrio vulnificus interaction in the gills: Role of the RtxA13 toxin.</title>
        <authorList>
            <person name="Callol A."/>
            <person name="Pajuelo D."/>
            <person name="Ebbesson L."/>
            <person name="Teles M."/>
            <person name="MacKenzie S."/>
            <person name="Amaro C."/>
        </authorList>
    </citation>
    <scope>NUCLEOTIDE SEQUENCE</scope>
</reference>
<evidence type="ECO:0000313" key="1">
    <source>
        <dbReference type="EMBL" id="JAH13008.1"/>
    </source>
</evidence>